<gene>
    <name evidence="2" type="ORF">D623_10001068</name>
</gene>
<accession>S7P8R7</accession>
<keyword evidence="3" id="KW-1185">Reference proteome</keyword>
<feature type="region of interest" description="Disordered" evidence="1">
    <location>
        <begin position="67"/>
        <end position="96"/>
    </location>
</feature>
<proteinExistence type="predicted"/>
<protein>
    <submittedName>
        <fullName evidence="2">Cancer/testis antigen 47A</fullName>
    </submittedName>
</protein>
<name>S7P8R7_MYOBR</name>
<evidence type="ECO:0000313" key="3">
    <source>
        <dbReference type="Proteomes" id="UP000052978"/>
    </source>
</evidence>
<dbReference type="Proteomes" id="UP000052978">
    <property type="component" value="Unassembled WGS sequence"/>
</dbReference>
<dbReference type="PANTHER" id="PTHR32157">
    <property type="entry name" value="GENE 6268-RELATED"/>
    <property type="match status" value="1"/>
</dbReference>
<dbReference type="PANTHER" id="PTHR32157:SF0">
    <property type="entry name" value="CANCER_TESTIS ANTIGEN FAMILY 47 MEMBER C1"/>
    <property type="match status" value="1"/>
</dbReference>
<dbReference type="EMBL" id="KE161485">
    <property type="protein sequence ID" value="EPQ04157.1"/>
    <property type="molecule type" value="Genomic_DNA"/>
</dbReference>
<dbReference type="InterPro" id="IPR028930">
    <property type="entry name" value="CT47"/>
</dbReference>
<dbReference type="eggNOG" id="ENOG502TF73">
    <property type="taxonomic scope" value="Eukaryota"/>
</dbReference>
<feature type="region of interest" description="Disordered" evidence="1">
    <location>
        <begin position="1"/>
        <end position="25"/>
    </location>
</feature>
<sequence>MSDSDDGNPAPGGRESPVGMAGAWVGANGDQDALMLNSVPQGGGGDAAAAMVAAEVAEAMESLGEEARAVGDPEGNASDEDSDIGPAEEEENLERGPEMAVDAHQFPMAGFRFMFLNLLHTLLHRMHYNNHILMRPRGIRRMSRSRHHRSGRVAQIRVILMPEGSRERVVAMVPHGSRERVIAMVHESAHVPERFGPWVPALPEPEGQARDMVEESAAGEMAEEAQEEPRQEAEAPQGHPAVEAITSATAHLPHPSSTAAASMLFYHLCHGFSL</sequence>
<feature type="compositionally biased region" description="Acidic residues" evidence="1">
    <location>
        <begin position="77"/>
        <end position="92"/>
    </location>
</feature>
<dbReference type="Pfam" id="PF15623">
    <property type="entry name" value="CT47"/>
    <property type="match status" value="1"/>
</dbReference>
<evidence type="ECO:0000313" key="2">
    <source>
        <dbReference type="EMBL" id="EPQ04157.1"/>
    </source>
</evidence>
<feature type="region of interest" description="Disordered" evidence="1">
    <location>
        <begin position="210"/>
        <end position="238"/>
    </location>
</feature>
<reference evidence="2 3" key="1">
    <citation type="journal article" date="2013" name="Nat. Commun.">
        <title>Genome analysis reveals insights into physiology and longevity of the Brandt's bat Myotis brandtii.</title>
        <authorList>
            <person name="Seim I."/>
            <person name="Fang X."/>
            <person name="Xiong Z."/>
            <person name="Lobanov A.V."/>
            <person name="Huang Z."/>
            <person name="Ma S."/>
            <person name="Feng Y."/>
            <person name="Turanov A.A."/>
            <person name="Zhu Y."/>
            <person name="Lenz T.L."/>
            <person name="Gerashchenko M.V."/>
            <person name="Fan D."/>
            <person name="Hee Yim S."/>
            <person name="Yao X."/>
            <person name="Jordan D."/>
            <person name="Xiong Y."/>
            <person name="Ma Y."/>
            <person name="Lyapunov A.N."/>
            <person name="Chen G."/>
            <person name="Kulakova O.I."/>
            <person name="Sun Y."/>
            <person name="Lee S.G."/>
            <person name="Bronson R.T."/>
            <person name="Moskalev A.A."/>
            <person name="Sunyaev S.R."/>
            <person name="Zhang G."/>
            <person name="Krogh A."/>
            <person name="Wang J."/>
            <person name="Gladyshev V.N."/>
        </authorList>
    </citation>
    <scope>NUCLEOTIDE SEQUENCE [LARGE SCALE GENOMIC DNA]</scope>
</reference>
<dbReference type="AlphaFoldDB" id="S7P8R7"/>
<organism evidence="2 3">
    <name type="scientific">Myotis brandtii</name>
    <name type="common">Brandt's bat</name>
    <dbReference type="NCBI Taxonomy" id="109478"/>
    <lineage>
        <taxon>Eukaryota</taxon>
        <taxon>Metazoa</taxon>
        <taxon>Chordata</taxon>
        <taxon>Craniata</taxon>
        <taxon>Vertebrata</taxon>
        <taxon>Euteleostomi</taxon>
        <taxon>Mammalia</taxon>
        <taxon>Eutheria</taxon>
        <taxon>Laurasiatheria</taxon>
        <taxon>Chiroptera</taxon>
        <taxon>Yangochiroptera</taxon>
        <taxon>Vespertilionidae</taxon>
        <taxon>Myotis</taxon>
    </lineage>
</organism>
<evidence type="ECO:0000256" key="1">
    <source>
        <dbReference type="SAM" id="MobiDB-lite"/>
    </source>
</evidence>